<evidence type="ECO:0000313" key="4">
    <source>
        <dbReference type="Proteomes" id="UP001175227"/>
    </source>
</evidence>
<comment type="caution">
    <text evidence="3">The sequence shown here is derived from an EMBL/GenBank/DDBJ whole genome shotgun (WGS) entry which is preliminary data.</text>
</comment>
<keyword evidence="1" id="KW-0472">Membrane</keyword>
<evidence type="ECO:0000256" key="1">
    <source>
        <dbReference type="SAM" id="Phobius"/>
    </source>
</evidence>
<dbReference type="Pfam" id="PF20152">
    <property type="entry name" value="DUF6534"/>
    <property type="match status" value="1"/>
</dbReference>
<evidence type="ECO:0000313" key="3">
    <source>
        <dbReference type="EMBL" id="KAK0490651.1"/>
    </source>
</evidence>
<evidence type="ECO:0000259" key="2">
    <source>
        <dbReference type="Pfam" id="PF20152"/>
    </source>
</evidence>
<feature type="transmembrane region" description="Helical" evidence="1">
    <location>
        <begin position="171"/>
        <end position="192"/>
    </location>
</feature>
<protein>
    <recommendedName>
        <fullName evidence="2">DUF6534 domain-containing protein</fullName>
    </recommendedName>
</protein>
<gene>
    <name evidence="3" type="ORF">IW261DRAFT_1555829</name>
</gene>
<keyword evidence="4" id="KW-1185">Reference proteome</keyword>
<dbReference type="AlphaFoldDB" id="A0AA39PUI3"/>
<dbReference type="PANTHER" id="PTHR40465:SF1">
    <property type="entry name" value="DUF6534 DOMAIN-CONTAINING PROTEIN"/>
    <property type="match status" value="1"/>
</dbReference>
<feature type="transmembrane region" description="Helical" evidence="1">
    <location>
        <begin position="12"/>
        <end position="39"/>
    </location>
</feature>
<feature type="domain" description="DUF6534" evidence="2">
    <location>
        <begin position="177"/>
        <end position="263"/>
    </location>
</feature>
<feature type="transmembrane region" description="Helical" evidence="1">
    <location>
        <begin position="204"/>
        <end position="232"/>
    </location>
</feature>
<name>A0AA39PUI3_9AGAR</name>
<sequence length="355" mass="39084">MSDMQVNPVVDNTMGAAFIGVIIAACLYGVSCVQTWYYFNQYQDDVWYIKTLVDPCPASSHLQFKFFFPGRDSLVVRFHSSGLDIPYSNPAQLENLVWSILLEVLFNGFIGFLVQSFLTMRVWRPTENVPLTTVIAAMVLAEFACSVAFTIQSMKLSTWADLTHMRGLSMTVNVVGAVSDVLIAASLFYFLHRSRTGFKKSDTMISKLILFSISTGLMTSICAVASLISILIWGKTLIYVAFYFSLGRLYSNSVLATLNARKSIRGLSEAGDTGDLTLSNTFKTGLPRFATTAPRQTNISIKIDTTQECIRDDIGEGLDSAVTEKVGKIVQGFGGGGAYFKEALRRDFGNTVLVI</sequence>
<dbReference type="Proteomes" id="UP001175227">
    <property type="component" value="Unassembled WGS sequence"/>
</dbReference>
<dbReference type="PANTHER" id="PTHR40465">
    <property type="entry name" value="CHROMOSOME 1, WHOLE GENOME SHOTGUN SEQUENCE"/>
    <property type="match status" value="1"/>
</dbReference>
<organism evidence="3 4">
    <name type="scientific">Armillaria novae-zelandiae</name>
    <dbReference type="NCBI Taxonomy" id="153914"/>
    <lineage>
        <taxon>Eukaryota</taxon>
        <taxon>Fungi</taxon>
        <taxon>Dikarya</taxon>
        <taxon>Basidiomycota</taxon>
        <taxon>Agaricomycotina</taxon>
        <taxon>Agaricomycetes</taxon>
        <taxon>Agaricomycetidae</taxon>
        <taxon>Agaricales</taxon>
        <taxon>Marasmiineae</taxon>
        <taxon>Physalacriaceae</taxon>
        <taxon>Armillaria</taxon>
    </lineage>
</organism>
<feature type="transmembrane region" description="Helical" evidence="1">
    <location>
        <begin position="96"/>
        <end position="118"/>
    </location>
</feature>
<proteinExistence type="predicted"/>
<keyword evidence="1" id="KW-0812">Transmembrane</keyword>
<keyword evidence="1" id="KW-1133">Transmembrane helix</keyword>
<feature type="transmembrane region" description="Helical" evidence="1">
    <location>
        <begin position="130"/>
        <end position="151"/>
    </location>
</feature>
<feature type="transmembrane region" description="Helical" evidence="1">
    <location>
        <begin position="238"/>
        <end position="258"/>
    </location>
</feature>
<dbReference type="EMBL" id="JAUEPR010000001">
    <property type="protein sequence ID" value="KAK0490651.1"/>
    <property type="molecule type" value="Genomic_DNA"/>
</dbReference>
<dbReference type="InterPro" id="IPR045339">
    <property type="entry name" value="DUF6534"/>
</dbReference>
<accession>A0AA39PUI3</accession>
<reference evidence="3" key="1">
    <citation type="submission" date="2023-06" db="EMBL/GenBank/DDBJ databases">
        <authorList>
            <consortium name="Lawrence Berkeley National Laboratory"/>
            <person name="Ahrendt S."/>
            <person name="Sahu N."/>
            <person name="Indic B."/>
            <person name="Wong-Bajracharya J."/>
            <person name="Merenyi Z."/>
            <person name="Ke H.-M."/>
            <person name="Monk M."/>
            <person name="Kocsube S."/>
            <person name="Drula E."/>
            <person name="Lipzen A."/>
            <person name="Balint B."/>
            <person name="Henrissat B."/>
            <person name="Andreopoulos B."/>
            <person name="Martin F.M."/>
            <person name="Harder C.B."/>
            <person name="Rigling D."/>
            <person name="Ford K.L."/>
            <person name="Foster G.D."/>
            <person name="Pangilinan J."/>
            <person name="Papanicolaou A."/>
            <person name="Barry K."/>
            <person name="LaButti K."/>
            <person name="Viragh M."/>
            <person name="Koriabine M."/>
            <person name="Yan M."/>
            <person name="Riley R."/>
            <person name="Champramary S."/>
            <person name="Plett K.L."/>
            <person name="Tsai I.J."/>
            <person name="Slot J."/>
            <person name="Sipos G."/>
            <person name="Plett J."/>
            <person name="Nagy L.G."/>
            <person name="Grigoriev I.V."/>
        </authorList>
    </citation>
    <scope>NUCLEOTIDE SEQUENCE</scope>
    <source>
        <strain evidence="3">ICMP 16352</strain>
    </source>
</reference>